<evidence type="ECO:0000256" key="1">
    <source>
        <dbReference type="ARBA" id="ARBA00001922"/>
    </source>
</evidence>
<dbReference type="PANTHER" id="PTHR48101:SF1">
    <property type="entry name" value="METHYLMALONYL-COA MUTASE, LARGE SUBUNIT"/>
    <property type="match status" value="1"/>
</dbReference>
<evidence type="ECO:0000256" key="5">
    <source>
        <dbReference type="ARBA" id="ARBA00023285"/>
    </source>
</evidence>
<dbReference type="Proteomes" id="UP000016160">
    <property type="component" value="Chromosome"/>
</dbReference>
<gene>
    <name evidence="7" type="ORF">BN863_22370</name>
</gene>
<dbReference type="GO" id="GO:0004494">
    <property type="term" value="F:methylmalonyl-CoA mutase activity"/>
    <property type="evidence" value="ECO:0007669"/>
    <property type="project" value="UniProtKB-EC"/>
</dbReference>
<keyword evidence="4 7" id="KW-0413">Isomerase</keyword>
<dbReference type="EC" id="5.4.99.2" evidence="7"/>
<dbReference type="NCBIfam" id="TIGR00640">
    <property type="entry name" value="acid_CoA_mut_C"/>
    <property type="match status" value="1"/>
</dbReference>
<evidence type="ECO:0000259" key="6">
    <source>
        <dbReference type="PROSITE" id="PS51332"/>
    </source>
</evidence>
<dbReference type="InterPro" id="IPR036724">
    <property type="entry name" value="Cobalamin-bd_sf"/>
</dbReference>
<dbReference type="PROSITE" id="PS51332">
    <property type="entry name" value="B12_BINDING"/>
    <property type="match status" value="1"/>
</dbReference>
<evidence type="ECO:0000313" key="7">
    <source>
        <dbReference type="EMBL" id="CDF79949.1"/>
    </source>
</evidence>
<keyword evidence="5" id="KW-0170">Cobalt</keyword>
<comment type="cofactor">
    <cofactor evidence="1">
        <name>adenosylcob(III)alamin</name>
        <dbReference type="ChEBI" id="CHEBI:18408"/>
    </cofactor>
</comment>
<keyword evidence="2" id="KW-0846">Cobalamin</keyword>
<dbReference type="Gene3D" id="3.40.50.280">
    <property type="entry name" value="Cobalamin-binding domain"/>
    <property type="match status" value="1"/>
</dbReference>
<evidence type="ECO:0000256" key="3">
    <source>
        <dbReference type="ARBA" id="ARBA00022723"/>
    </source>
</evidence>
<accession>T2KPN4</accession>
<dbReference type="SUPFAM" id="SSF52242">
    <property type="entry name" value="Cobalamin (vitamin B12)-binding domain"/>
    <property type="match status" value="1"/>
</dbReference>
<organism evidence="7 8">
    <name type="scientific">Formosa agariphila (strain DSM 15362 / KCTC 12365 / LMG 23005 / KMM 3901 / M-2Alg 35-1)</name>
    <dbReference type="NCBI Taxonomy" id="1347342"/>
    <lineage>
        <taxon>Bacteria</taxon>
        <taxon>Pseudomonadati</taxon>
        <taxon>Bacteroidota</taxon>
        <taxon>Flavobacteriia</taxon>
        <taxon>Flavobacteriales</taxon>
        <taxon>Flavobacteriaceae</taxon>
        <taxon>Formosa</taxon>
    </lineage>
</organism>
<dbReference type="RefSeq" id="WP_038530574.1">
    <property type="nucleotide sequence ID" value="NZ_HG315671.1"/>
</dbReference>
<dbReference type="EMBL" id="HG315671">
    <property type="protein sequence ID" value="CDF79949.1"/>
    <property type="molecule type" value="Genomic_DNA"/>
</dbReference>
<protein>
    <submittedName>
        <fullName evidence="7">Methylmalonyl-CoA mutase</fullName>
        <ecNumber evidence="7">5.4.99.2</ecNumber>
    </submittedName>
</protein>
<dbReference type="AlphaFoldDB" id="T2KPN4"/>
<evidence type="ECO:0000256" key="4">
    <source>
        <dbReference type="ARBA" id="ARBA00023235"/>
    </source>
</evidence>
<proteinExistence type="predicted"/>
<reference evidence="7 8" key="1">
    <citation type="journal article" date="2013" name="Appl. Environ. Microbiol.">
        <title>The genome of the alga-associated marine flavobacterium Formosa agariphila KMM 3901T reveals a broad potential for degradation of algal polysaccharides.</title>
        <authorList>
            <person name="Mann A.J."/>
            <person name="Hahnke R.L."/>
            <person name="Huang S."/>
            <person name="Werner J."/>
            <person name="Xing P."/>
            <person name="Barbeyron T."/>
            <person name="Huettel B."/>
            <person name="Stueber K."/>
            <person name="Reinhardt R."/>
            <person name="Harder J."/>
            <person name="Gloeckner F.O."/>
            <person name="Amann R.I."/>
            <person name="Teeling H."/>
        </authorList>
    </citation>
    <scope>NUCLEOTIDE SEQUENCE [LARGE SCALE GENOMIC DNA]</scope>
    <source>
        <strain evidence="8">DSM 15362 / KCTC 12365 / LMG 23005 / KMM 3901</strain>
    </source>
</reference>
<keyword evidence="8" id="KW-1185">Reference proteome</keyword>
<dbReference type="PANTHER" id="PTHR48101">
    <property type="entry name" value="METHYLMALONYL-COA MUTASE, MITOCHONDRIAL-RELATED"/>
    <property type="match status" value="1"/>
</dbReference>
<feature type="domain" description="B12-binding" evidence="6">
    <location>
        <begin position="29"/>
        <end position="157"/>
    </location>
</feature>
<dbReference type="GO" id="GO:0031419">
    <property type="term" value="F:cobalamin binding"/>
    <property type="evidence" value="ECO:0007669"/>
    <property type="project" value="UniProtKB-KW"/>
</dbReference>
<keyword evidence="3" id="KW-0479">Metal-binding</keyword>
<evidence type="ECO:0000256" key="2">
    <source>
        <dbReference type="ARBA" id="ARBA00022628"/>
    </source>
</evidence>
<dbReference type="InterPro" id="IPR006158">
    <property type="entry name" value="Cobalamin-bd"/>
</dbReference>
<dbReference type="eggNOG" id="COG2185">
    <property type="taxonomic scope" value="Bacteria"/>
</dbReference>
<dbReference type="GO" id="GO:0046872">
    <property type="term" value="F:metal ion binding"/>
    <property type="evidence" value="ECO:0007669"/>
    <property type="project" value="UniProtKB-KW"/>
</dbReference>
<dbReference type="OrthoDB" id="1448529at2"/>
<dbReference type="STRING" id="1347342.BN863_22370"/>
<dbReference type="PATRIC" id="fig|1347342.6.peg.2245"/>
<name>T2KPN4_FORAG</name>
<sequence length="157" mass="17362">MKRPSTSDNHLNNKAKLLVDTFAEQEGRRPRILLSNIEDEQHEHDVKIIASAYADLGFDVDLAPVFHSSQDLSKQAIENDVSALYLTSISKKSLPQILEIIVSLTNYGSEYILLVVDGTSITEDESALLSSSGVHIILNETMLVPEVAIRILNYLVA</sequence>
<dbReference type="InterPro" id="IPR006159">
    <property type="entry name" value="Acid_CoA_mut_C"/>
</dbReference>
<evidence type="ECO:0000313" key="8">
    <source>
        <dbReference type="Proteomes" id="UP000016160"/>
    </source>
</evidence>
<dbReference type="HOGENOM" id="CLU_128233_1_0_10"/>